<keyword evidence="2" id="KW-1185">Reference proteome</keyword>
<dbReference type="OrthoDB" id="8685at2157"/>
<name>A0A3G8QXF2_9EURY</name>
<evidence type="ECO:0000313" key="2">
    <source>
        <dbReference type="Proteomes" id="UP000282007"/>
    </source>
</evidence>
<dbReference type="InterPro" id="IPR009959">
    <property type="entry name" value="Cyclase_SnoaL-like"/>
</dbReference>
<sequence>MDAASNEELVRRLVTEVWNEGQTEELDDLLAPDFVGRGFGPENLDRDGYEEFVIEHREIFPDLEFVLDDVICADDRMANRWTRVGTHQKLITGIEPTGNGIPVSGMAIHRLTDGLIAEA</sequence>
<proteinExistence type="predicted"/>
<accession>A0A3G8QXF2</accession>
<protein>
    <submittedName>
        <fullName evidence="1">Ester cyclase</fullName>
    </submittedName>
</protein>
<gene>
    <name evidence="1" type="ORF">DU502_11675</name>
</gene>
<dbReference type="Proteomes" id="UP000282007">
    <property type="component" value="Chromosome"/>
</dbReference>
<dbReference type="KEGG" id="haer:DU502_11675"/>
<dbReference type="InterPro" id="IPR032710">
    <property type="entry name" value="NTF2-like_dom_sf"/>
</dbReference>
<reference evidence="1 2" key="1">
    <citation type="submission" date="2018-07" db="EMBL/GenBank/DDBJ databases">
        <title>Genome sequences of Haloplanus aerogenes JCM 16430T.</title>
        <authorList>
            <person name="Kim Y.B."/>
            <person name="Roh S.W."/>
        </authorList>
    </citation>
    <scope>NUCLEOTIDE SEQUENCE [LARGE SCALE GENOMIC DNA]</scope>
    <source>
        <strain evidence="1 2">JCM 16430</strain>
    </source>
</reference>
<dbReference type="AlphaFoldDB" id="A0A3G8QXF2"/>
<dbReference type="PANTHER" id="PTHR38436:SF1">
    <property type="entry name" value="ESTER CYCLASE"/>
    <property type="match status" value="1"/>
</dbReference>
<evidence type="ECO:0000313" key="1">
    <source>
        <dbReference type="EMBL" id="AZH27223.1"/>
    </source>
</evidence>
<dbReference type="GO" id="GO:0030638">
    <property type="term" value="P:polyketide metabolic process"/>
    <property type="evidence" value="ECO:0007669"/>
    <property type="project" value="InterPro"/>
</dbReference>
<dbReference type="PANTHER" id="PTHR38436">
    <property type="entry name" value="POLYKETIDE CYCLASE SNOAL-LIKE DOMAIN"/>
    <property type="match status" value="1"/>
</dbReference>
<dbReference type="SUPFAM" id="SSF54427">
    <property type="entry name" value="NTF2-like"/>
    <property type="match status" value="1"/>
</dbReference>
<dbReference type="EMBL" id="CP034145">
    <property type="protein sequence ID" value="AZH27223.1"/>
    <property type="molecule type" value="Genomic_DNA"/>
</dbReference>
<dbReference type="Gene3D" id="3.10.450.50">
    <property type="match status" value="1"/>
</dbReference>
<organism evidence="1 2">
    <name type="scientific">Haloplanus aerogenes</name>
    <dbReference type="NCBI Taxonomy" id="660522"/>
    <lineage>
        <taxon>Archaea</taxon>
        <taxon>Methanobacteriati</taxon>
        <taxon>Methanobacteriota</taxon>
        <taxon>Stenosarchaea group</taxon>
        <taxon>Halobacteria</taxon>
        <taxon>Halobacteriales</taxon>
        <taxon>Haloferacaceae</taxon>
        <taxon>Haloplanus</taxon>
    </lineage>
</organism>
<dbReference type="Pfam" id="PF07366">
    <property type="entry name" value="SnoaL"/>
    <property type="match status" value="1"/>
</dbReference>